<dbReference type="Gene3D" id="2.60.40.2700">
    <property type="match status" value="7"/>
</dbReference>
<dbReference type="Gene3D" id="1.10.3130.20">
    <property type="entry name" value="Phycobilisome linker domain"/>
    <property type="match status" value="1"/>
</dbReference>
<dbReference type="Pfam" id="PF13946">
    <property type="entry name" value="DUF4214"/>
    <property type="match status" value="2"/>
</dbReference>
<reference evidence="2 3" key="1">
    <citation type="journal article" date="2019" name="Int. J. Syst. Evol. Microbiol.">
        <title>The Global Catalogue of Microorganisms (GCM) 10K type strain sequencing project: providing services to taxonomists for standard genome sequencing and annotation.</title>
        <authorList>
            <consortium name="The Broad Institute Genomics Platform"/>
            <consortium name="The Broad Institute Genome Sequencing Center for Infectious Disease"/>
            <person name="Wu L."/>
            <person name="Ma J."/>
        </authorList>
    </citation>
    <scope>NUCLEOTIDE SEQUENCE [LARGE SCALE GENOMIC DNA]</scope>
    <source>
        <strain evidence="2 3">JCM 9933</strain>
    </source>
</reference>
<feature type="domain" description="DUF4214" evidence="1">
    <location>
        <begin position="782"/>
        <end position="849"/>
    </location>
</feature>
<proteinExistence type="predicted"/>
<gene>
    <name evidence="2" type="ORF">GCM10009416_08750</name>
</gene>
<sequence>MAWNVTLDGVPTEDATLGYNSNAPMEWAVIGQRWQASADGITWTDISGATQETFIPSDAEAGMSLRVVVLYEDQFGEGQTASSDGEDVVNVNDLPQGDVTIVGTARQGEALFAVDAVADDDGTQNAAFSYRWQVETAPGAWTDIAGATEVFFNLTQAEVGRAVRAVVSYIDDQGTPETVASAPTLAVEDTNDAPNGSVTLTGSARQGQTLSLLDGVTDEDGIAAGARAYKWQVGSSPGAWADIAGANGATFTLTQAEVGHAVRAVLSYTDGLGAAGTVESEPTLAVENVDDEPGGALAVVGTAKQGEVLSLVDTVTDADGMQNAIREYQWQVRDGAGDWTDIAGATAATFSLTQAEVGRSVRAVLAYQDDHGQWETPATGGTPLIENVNDEPQGAVLVAGTARQGQTLTAAASVTDADGYQAADGTYKWQVADGNGGWTDIAGAADETFTLTQAEVGRAVRGVVRYIDGNGTPETFASAATAAVENADDAPVGAPALLAGPGGAPAEDGPVTVSVAGVTDADGLGAFAYVWSREDGQGGWTVIQGADGASYSPGDADVGGRLKVEASYTDGGGAVERFTLVTASAVANANDAPTGAVALSGRTVRGETVAASTSPLADADGIGPISLRWERADGDAWTPIAGATAAAYTFGQADVGHVLRVVATWADGHGTAETVSAETGVVAARAIMLPPPESGETERDSAADEWTSTDLAGMIADGGSFAPPAGVESVRLADGVLSIGTGTAEAFLARLYLGLLGRGGDVEGLAHAGQALEDGASRADLARMFLASGEYGARHGEQTNAGFVEGLYTAFLGRGGDASERGFWTDALDGGLSRAEIAAAIAGSGEARGHMQASTTGVFVADVEGIQARSLYHCALGREADAPGLLHWSNLLGQGIDLRTLGDVFDDSAEFGARHGASSDEAFVESLYRDGAGRGADAAGLDFWVGLLASGAVGRGEVALHFSMTQEARNDLDWAL</sequence>
<comment type="caution">
    <text evidence="2">The sequence shown here is derived from an EMBL/GenBank/DDBJ whole genome shotgun (WGS) entry which is preliminary data.</text>
</comment>
<evidence type="ECO:0000259" key="1">
    <source>
        <dbReference type="Pfam" id="PF13946"/>
    </source>
</evidence>
<dbReference type="InterPro" id="IPR038255">
    <property type="entry name" value="PBS_linker_sf"/>
</dbReference>
<keyword evidence="3" id="KW-1185">Reference proteome</keyword>
<dbReference type="InterPro" id="IPR025282">
    <property type="entry name" value="DUF4214"/>
</dbReference>
<feature type="domain" description="DUF4214" evidence="1">
    <location>
        <begin position="907"/>
        <end position="970"/>
    </location>
</feature>
<protein>
    <recommendedName>
        <fullName evidence="1">DUF4214 domain-containing protein</fullName>
    </recommendedName>
</protein>
<organism evidence="2 3">
    <name type="scientific">Craurococcus roseus</name>
    <dbReference type="NCBI Taxonomy" id="77585"/>
    <lineage>
        <taxon>Bacteria</taxon>
        <taxon>Pseudomonadati</taxon>
        <taxon>Pseudomonadota</taxon>
        <taxon>Alphaproteobacteria</taxon>
        <taxon>Acetobacterales</taxon>
        <taxon>Acetobacteraceae</taxon>
        <taxon>Craurococcus</taxon>
    </lineage>
</organism>
<dbReference type="RefSeq" id="WP_343893935.1">
    <property type="nucleotide sequence ID" value="NZ_BAAAFZ010000008.1"/>
</dbReference>
<dbReference type="Proteomes" id="UP001501588">
    <property type="component" value="Unassembled WGS sequence"/>
</dbReference>
<name>A0ABN1ER09_9PROT</name>
<dbReference type="EMBL" id="BAAAFZ010000008">
    <property type="protein sequence ID" value="GAA0572357.1"/>
    <property type="molecule type" value="Genomic_DNA"/>
</dbReference>
<evidence type="ECO:0000313" key="2">
    <source>
        <dbReference type="EMBL" id="GAA0572357.1"/>
    </source>
</evidence>
<evidence type="ECO:0000313" key="3">
    <source>
        <dbReference type="Proteomes" id="UP001501588"/>
    </source>
</evidence>
<accession>A0ABN1ER09</accession>